<sequence>MPEISASTLSSHLDVLQEAGLITQERRRGRYLITIPGRLAVKMAYQIADRIGRSRRHE</sequence>
<protein>
    <submittedName>
        <fullName evidence="1">Uncharacterized protein</fullName>
    </submittedName>
</protein>
<dbReference type="SUPFAM" id="SSF46785">
    <property type="entry name" value="Winged helix' DNA-binding domain"/>
    <property type="match status" value="1"/>
</dbReference>
<dbReference type="Gene3D" id="1.10.10.10">
    <property type="entry name" value="Winged helix-like DNA-binding domain superfamily/Winged helix DNA-binding domain"/>
    <property type="match status" value="1"/>
</dbReference>
<comment type="caution">
    <text evidence="1">The sequence shown here is derived from an EMBL/GenBank/DDBJ whole genome shotgun (WGS) entry which is preliminary data.</text>
</comment>
<reference evidence="1" key="1">
    <citation type="journal article" date="2014" name="Front. Microbiol.">
        <title>High frequency of phylogenetically diverse reductive dehalogenase-homologous genes in deep subseafloor sedimentary metagenomes.</title>
        <authorList>
            <person name="Kawai M."/>
            <person name="Futagami T."/>
            <person name="Toyoda A."/>
            <person name="Takaki Y."/>
            <person name="Nishi S."/>
            <person name="Hori S."/>
            <person name="Arai W."/>
            <person name="Tsubouchi T."/>
            <person name="Morono Y."/>
            <person name="Uchiyama I."/>
            <person name="Ito T."/>
            <person name="Fujiyama A."/>
            <person name="Inagaki F."/>
            <person name="Takami H."/>
        </authorList>
    </citation>
    <scope>NUCLEOTIDE SEQUENCE</scope>
    <source>
        <strain evidence="1">Expedition CK06-06</strain>
    </source>
</reference>
<dbReference type="AlphaFoldDB" id="X1QS17"/>
<name>X1QS17_9ZZZZ</name>
<proteinExistence type="predicted"/>
<dbReference type="InterPro" id="IPR036388">
    <property type="entry name" value="WH-like_DNA-bd_sf"/>
</dbReference>
<organism evidence="1">
    <name type="scientific">marine sediment metagenome</name>
    <dbReference type="NCBI Taxonomy" id="412755"/>
    <lineage>
        <taxon>unclassified sequences</taxon>
        <taxon>metagenomes</taxon>
        <taxon>ecological metagenomes</taxon>
    </lineage>
</organism>
<dbReference type="InterPro" id="IPR036390">
    <property type="entry name" value="WH_DNA-bd_sf"/>
</dbReference>
<accession>X1QS17</accession>
<dbReference type="EMBL" id="BARV01034194">
    <property type="protein sequence ID" value="GAI57596.1"/>
    <property type="molecule type" value="Genomic_DNA"/>
</dbReference>
<evidence type="ECO:0000313" key="1">
    <source>
        <dbReference type="EMBL" id="GAI57596.1"/>
    </source>
</evidence>
<gene>
    <name evidence="1" type="ORF">S06H3_53605</name>
</gene>